<dbReference type="InterPro" id="IPR001091">
    <property type="entry name" value="RM_Methyltransferase"/>
</dbReference>
<reference evidence="5 6" key="1">
    <citation type="submission" date="2019-12" db="EMBL/GenBank/DDBJ databases">
        <authorList>
            <person name="Wolfe R."/>
            <person name="Danczak R."/>
            <person name="Wilkins M."/>
        </authorList>
    </citation>
    <scope>NUCLEOTIDE SEQUENCE [LARGE SCALE GENOMIC DNA]</scope>
    <source>
        <strain evidence="5">X2_MaxBin.013</strain>
    </source>
</reference>
<proteinExistence type="inferred from homology"/>
<evidence type="ECO:0000259" key="4">
    <source>
        <dbReference type="Pfam" id="PF01555"/>
    </source>
</evidence>
<evidence type="ECO:0000313" key="6">
    <source>
        <dbReference type="Proteomes" id="UP000488506"/>
    </source>
</evidence>
<dbReference type="InterPro" id="IPR029063">
    <property type="entry name" value="SAM-dependent_MTases_sf"/>
</dbReference>
<keyword evidence="1 5" id="KW-0489">Methyltransferase</keyword>
<comment type="caution">
    <text evidence="5">The sequence shown here is derived from an EMBL/GenBank/DDBJ whole genome shotgun (WGS) entry which is preliminary data.</text>
</comment>
<dbReference type="PRINTS" id="PR00508">
    <property type="entry name" value="S21N4MTFRASE"/>
</dbReference>
<protein>
    <recommendedName>
        <fullName evidence="3">Methyltransferase</fullName>
        <ecNumber evidence="3">2.1.1.-</ecNumber>
    </recommendedName>
</protein>
<keyword evidence="2" id="KW-0808">Transferase</keyword>
<feature type="domain" description="DNA methylase N-4/N-6" evidence="4">
    <location>
        <begin position="39"/>
        <end position="145"/>
    </location>
</feature>
<evidence type="ECO:0000256" key="3">
    <source>
        <dbReference type="RuleBase" id="RU362026"/>
    </source>
</evidence>
<dbReference type="GO" id="GO:0003677">
    <property type="term" value="F:DNA binding"/>
    <property type="evidence" value="ECO:0007669"/>
    <property type="project" value="InterPro"/>
</dbReference>
<dbReference type="Pfam" id="PF01555">
    <property type="entry name" value="N6_N4_Mtase"/>
    <property type="match status" value="2"/>
</dbReference>
<comment type="similarity">
    <text evidence="3">Belongs to the N(4)/N(6)-methyltransferase family.</text>
</comment>
<dbReference type="InterPro" id="IPR002941">
    <property type="entry name" value="DNA_methylase_N4/N6"/>
</dbReference>
<dbReference type="CDD" id="cd02440">
    <property type="entry name" value="AdoMet_MTases"/>
    <property type="match status" value="1"/>
</dbReference>
<gene>
    <name evidence="5" type="ORF">FD145_989</name>
</gene>
<accession>A0A833NRV9</accession>
<feature type="domain" description="DNA methylase N-4/N-6" evidence="4">
    <location>
        <begin position="178"/>
        <end position="357"/>
    </location>
</feature>
<dbReference type="EMBL" id="WPAF01000015">
    <property type="protein sequence ID" value="KAF0133967.1"/>
    <property type="molecule type" value="Genomic_DNA"/>
</dbReference>
<evidence type="ECO:0000313" key="5">
    <source>
        <dbReference type="EMBL" id="KAF0133967.1"/>
    </source>
</evidence>
<organism evidence="5 6">
    <name type="scientific">Candidatus Saganbacteria bacterium</name>
    <dbReference type="NCBI Taxonomy" id="2575572"/>
    <lineage>
        <taxon>Bacteria</taxon>
        <taxon>Bacillati</taxon>
        <taxon>Saganbacteria</taxon>
    </lineage>
</organism>
<evidence type="ECO:0000256" key="1">
    <source>
        <dbReference type="ARBA" id="ARBA00022603"/>
    </source>
</evidence>
<dbReference type="GO" id="GO:0008170">
    <property type="term" value="F:N-methyltransferase activity"/>
    <property type="evidence" value="ECO:0007669"/>
    <property type="project" value="InterPro"/>
</dbReference>
<dbReference type="EC" id="2.1.1.-" evidence="3"/>
<sequence length="466" mass="52638">MNTSLAEKIVEDKKNGISDKEIGKKFGVNLKLIEKAVTQQLGVNISNPSKRKKKIISLDPQSFELETSTVWSFKSRGKWATHNGNYRGNWSPYIPRNVILRYSKEGDIVLDYFCGGGTTAVESKLLNRNFIGIDINSSAIELSKENLDFDSDLFSPNPSIILKVGDARNLSTIHENSIDLICAHPPYADIVAYSHGNPSDLSSRDVGGFLDEIEKVARESYRVLKPKAHCAILIGDMRKNKNVIPLGFWTIGKYLEAGFKIKELIIKRQHNCKTTGFWYNNSVKYNFLLLAHEYLAIFEKTKTNEEYENRTTALSKGFKIDKEIYLESTTVWIFNKNDWEGKAISNLFKRYSAKKPLLYKNSAKDASVDLIVNIGPKNIDACFKYSEKNLKDGGILAIFCEDTRGKHGLIKSTAMEVEKGLRGNKSFTLKELVILSIENGKPKNNADIEITHKYILIYIKAQINGK</sequence>
<dbReference type="Gene3D" id="3.40.50.150">
    <property type="entry name" value="Vaccinia Virus protein VP39"/>
    <property type="match status" value="2"/>
</dbReference>
<dbReference type="SUPFAM" id="SSF53335">
    <property type="entry name" value="S-adenosyl-L-methionine-dependent methyltransferases"/>
    <property type="match status" value="2"/>
</dbReference>
<name>A0A833NRV9_UNCSA</name>
<dbReference type="AlphaFoldDB" id="A0A833NRV9"/>
<evidence type="ECO:0000256" key="2">
    <source>
        <dbReference type="ARBA" id="ARBA00022679"/>
    </source>
</evidence>
<dbReference type="GO" id="GO:0032259">
    <property type="term" value="P:methylation"/>
    <property type="evidence" value="ECO:0007669"/>
    <property type="project" value="UniProtKB-KW"/>
</dbReference>
<dbReference type="Proteomes" id="UP000488506">
    <property type="component" value="Unassembled WGS sequence"/>
</dbReference>